<comment type="caution">
    <text evidence="2">The sequence shown here is derived from an EMBL/GenBank/DDBJ whole genome shotgun (WGS) entry which is preliminary data.</text>
</comment>
<evidence type="ECO:0000313" key="2">
    <source>
        <dbReference type="EMBL" id="PWJ74791.1"/>
    </source>
</evidence>
<evidence type="ECO:0000313" key="3">
    <source>
        <dbReference type="Proteomes" id="UP000245412"/>
    </source>
</evidence>
<protein>
    <recommendedName>
        <fullName evidence="1">DUF5655 domain-containing protein</fullName>
    </recommendedName>
</protein>
<organism evidence="2 3">
    <name type="scientific">Murimonas intestini</name>
    <dbReference type="NCBI Taxonomy" id="1337051"/>
    <lineage>
        <taxon>Bacteria</taxon>
        <taxon>Bacillati</taxon>
        <taxon>Bacillota</taxon>
        <taxon>Clostridia</taxon>
        <taxon>Lachnospirales</taxon>
        <taxon>Lachnospiraceae</taxon>
        <taxon>Murimonas</taxon>
    </lineage>
</organism>
<feature type="domain" description="DUF5655" evidence="1">
    <location>
        <begin position="14"/>
        <end position="122"/>
    </location>
</feature>
<dbReference type="InterPro" id="IPR043714">
    <property type="entry name" value="DUF5655"/>
</dbReference>
<dbReference type="Pfam" id="PF18899">
    <property type="entry name" value="DUF5655"/>
    <property type="match status" value="1"/>
</dbReference>
<dbReference type="AlphaFoldDB" id="A0AB73T2Y2"/>
<dbReference type="Proteomes" id="UP000245412">
    <property type="component" value="Unassembled WGS sequence"/>
</dbReference>
<dbReference type="EMBL" id="QGGY01000008">
    <property type="protein sequence ID" value="PWJ74791.1"/>
    <property type="molecule type" value="Genomic_DNA"/>
</dbReference>
<name>A0AB73T2Y2_9FIRM</name>
<sequence length="130" mass="15119">MQMQMDERILLFFEKNMDALPLYEQLEQRILSEIGEVCIKVQKTQISFSNKYMFSCVSFARVRKKKDCPSSYIVVSFGLGHKVESPRIDVSAEPYPNRWTHHILISEPDEVDDELMGWIKEAAIFSAGKR</sequence>
<keyword evidence="3" id="KW-1185">Reference proteome</keyword>
<proteinExistence type="predicted"/>
<accession>A0AB73T2Y2</accession>
<gene>
    <name evidence="2" type="ORF">C7383_108221</name>
</gene>
<reference evidence="2 3" key="1">
    <citation type="submission" date="2018-05" db="EMBL/GenBank/DDBJ databases">
        <authorList>
            <person name="Goeker M."/>
            <person name="Huntemann M."/>
            <person name="Clum A."/>
            <person name="Pillay M."/>
            <person name="Palaniappan K."/>
            <person name="Varghese N."/>
            <person name="Mikhailova N."/>
            <person name="Stamatis D."/>
            <person name="Reddy T."/>
            <person name="Daum C."/>
            <person name="Shapiro N."/>
            <person name="Ivanova N."/>
            <person name="Kyrpides N."/>
            <person name="Woyke T."/>
        </authorList>
    </citation>
    <scope>NUCLEOTIDE SEQUENCE [LARGE SCALE GENOMIC DNA]</scope>
    <source>
        <strain evidence="2 3">DSM 26524</strain>
    </source>
</reference>
<evidence type="ECO:0000259" key="1">
    <source>
        <dbReference type="Pfam" id="PF18899"/>
    </source>
</evidence>